<comment type="caution">
    <text evidence="2">The sequence shown here is derived from an EMBL/GenBank/DDBJ whole genome shotgun (WGS) entry which is preliminary data.</text>
</comment>
<evidence type="ECO:0000256" key="1">
    <source>
        <dbReference type="SAM" id="SignalP"/>
    </source>
</evidence>
<keyword evidence="1" id="KW-0732">Signal</keyword>
<gene>
    <name evidence="2" type="ORF">DU478_20565</name>
</gene>
<dbReference type="EMBL" id="QPMK01000023">
    <property type="protein sequence ID" value="RDD64392.1"/>
    <property type="molecule type" value="Genomic_DNA"/>
</dbReference>
<proteinExistence type="predicted"/>
<dbReference type="AlphaFoldDB" id="A0A369THT3"/>
<keyword evidence="3" id="KW-1185">Reference proteome</keyword>
<accession>A0A369THT3</accession>
<protein>
    <submittedName>
        <fullName evidence="2">Uncharacterized protein</fullName>
    </submittedName>
</protein>
<organism evidence="2 3">
    <name type="scientific">Thalassococcus profundi</name>
    <dbReference type="NCBI Taxonomy" id="2282382"/>
    <lineage>
        <taxon>Bacteria</taxon>
        <taxon>Pseudomonadati</taxon>
        <taxon>Pseudomonadota</taxon>
        <taxon>Alphaproteobacteria</taxon>
        <taxon>Rhodobacterales</taxon>
        <taxon>Roseobacteraceae</taxon>
        <taxon>Thalassococcus</taxon>
    </lineage>
</organism>
<feature type="signal peptide" evidence="1">
    <location>
        <begin position="1"/>
        <end position="22"/>
    </location>
</feature>
<sequence>MTDKLCLLPLCLALALPLPALAQTVLSGDHSVDGRLCAGIDCTGSESFSGSLKIKSSFPRLIFEDSSNAPAPTNDFAIETNISVGEYFAIEDVETGRDLLRLEAGAPENAIYLSSFGWLGLGTSIPQDRLHLVGTGGNVIMRLTATGAGGDTSYQMGVDSGGFLLTDTVATPFAIDTGADDDGVVLRDGELAVNQGNSGYDFRVRNDAGEAALFVDTAAGDLGMGTDTPTAPLHVLRNDGTASVLVENSDRSPPASREMFAMRNNGGSYFTLENTRAETSWFFVHEDAAPNRFIIADAVADGPELSLTADGVLTVPGGFVVGATTLNVPDYVFEADYALPSLSEVAAFIDANRHLPDVPSAADVARDGLDLTQMQLSQLKKIEELTLYTLEQEARLEAQAREIADLRRLVETLLE</sequence>
<reference evidence="2 3" key="1">
    <citation type="submission" date="2018-07" db="EMBL/GenBank/DDBJ databases">
        <title>Thalassococcus profundi sp. nov., a marine bacterium isolated from deep seawater of Okinawa Trough.</title>
        <authorList>
            <person name="Yu M."/>
        </authorList>
    </citation>
    <scope>NUCLEOTIDE SEQUENCE [LARGE SCALE GENOMIC DNA]</scope>
    <source>
        <strain evidence="2 3">WRAS1</strain>
    </source>
</reference>
<dbReference type="RefSeq" id="WP_114512745.1">
    <property type="nucleotide sequence ID" value="NZ_QPMK01000023.1"/>
</dbReference>
<name>A0A369THT3_9RHOB</name>
<evidence type="ECO:0000313" key="3">
    <source>
        <dbReference type="Proteomes" id="UP000253977"/>
    </source>
</evidence>
<evidence type="ECO:0000313" key="2">
    <source>
        <dbReference type="EMBL" id="RDD64392.1"/>
    </source>
</evidence>
<feature type="chain" id="PRO_5016722677" evidence="1">
    <location>
        <begin position="23"/>
        <end position="415"/>
    </location>
</feature>
<dbReference type="OrthoDB" id="4463518at2"/>
<dbReference type="Proteomes" id="UP000253977">
    <property type="component" value="Unassembled WGS sequence"/>
</dbReference>